<dbReference type="GO" id="GO:0004107">
    <property type="term" value="F:chorismate synthase activity"/>
    <property type="evidence" value="ECO:0007669"/>
    <property type="project" value="UniProtKB-UniRule"/>
</dbReference>
<evidence type="ECO:0000256" key="7">
    <source>
        <dbReference type="ARBA" id="ARBA00022827"/>
    </source>
</evidence>
<dbReference type="GO" id="GO:0008652">
    <property type="term" value="P:amino acid biosynthetic process"/>
    <property type="evidence" value="ECO:0007669"/>
    <property type="project" value="UniProtKB-KW"/>
</dbReference>
<evidence type="ECO:0000256" key="2">
    <source>
        <dbReference type="ARBA" id="ARBA00008014"/>
    </source>
</evidence>
<dbReference type="Gene3D" id="3.60.150.10">
    <property type="entry name" value="Chorismate synthase AroC"/>
    <property type="match status" value="1"/>
</dbReference>
<protein>
    <recommendedName>
        <fullName evidence="3 11">Chorismate synthase</fullName>
        <shortName evidence="11">CS</shortName>
        <ecNumber evidence="3 11">4.2.3.5</ecNumber>
    </recommendedName>
    <alternativeName>
        <fullName evidence="11">5-enolpyruvylshikimate-3-phosphate phospholyase</fullName>
    </alternativeName>
</protein>
<comment type="caution">
    <text evidence="12">The sequence shown here is derived from an EMBL/GenBank/DDBJ whole genome shotgun (WGS) entry which is preliminary data.</text>
</comment>
<evidence type="ECO:0000256" key="9">
    <source>
        <dbReference type="ARBA" id="ARBA00023141"/>
    </source>
</evidence>
<dbReference type="EC" id="4.2.3.5" evidence="3 11"/>
<dbReference type="InterPro" id="IPR035904">
    <property type="entry name" value="Chorismate_synth_AroC_sf"/>
</dbReference>
<keyword evidence="6 11" id="KW-0288">FMN</keyword>
<keyword evidence="8 11" id="KW-0521">NADP</keyword>
<feature type="binding site" evidence="11">
    <location>
        <begin position="127"/>
        <end position="129"/>
    </location>
    <ligand>
        <name>FMN</name>
        <dbReference type="ChEBI" id="CHEBI:58210"/>
    </ligand>
</feature>
<evidence type="ECO:0000256" key="3">
    <source>
        <dbReference type="ARBA" id="ARBA00013036"/>
    </source>
</evidence>
<dbReference type="GO" id="GO:0005829">
    <property type="term" value="C:cytosol"/>
    <property type="evidence" value="ECO:0007669"/>
    <property type="project" value="TreeGrafter"/>
</dbReference>
<dbReference type="HAMAP" id="MF_00300">
    <property type="entry name" value="Chorismate_synth"/>
    <property type="match status" value="1"/>
</dbReference>
<keyword evidence="7 11" id="KW-0274">FAD</keyword>
<dbReference type="FunFam" id="3.60.150.10:FF:000002">
    <property type="entry name" value="Chorismate synthase"/>
    <property type="match status" value="1"/>
</dbReference>
<dbReference type="Pfam" id="PF01264">
    <property type="entry name" value="Chorismate_synt"/>
    <property type="match status" value="1"/>
</dbReference>
<comment type="catalytic activity">
    <reaction evidence="11">
        <text>5-O-(1-carboxyvinyl)-3-phosphoshikimate = chorismate + phosphate</text>
        <dbReference type="Rhea" id="RHEA:21020"/>
        <dbReference type="ChEBI" id="CHEBI:29748"/>
        <dbReference type="ChEBI" id="CHEBI:43474"/>
        <dbReference type="ChEBI" id="CHEBI:57701"/>
        <dbReference type="EC" id="4.2.3.5"/>
    </reaction>
</comment>
<feature type="binding site" evidence="11">
    <location>
        <position position="306"/>
    </location>
    <ligand>
        <name>FMN</name>
        <dbReference type="ChEBI" id="CHEBI:58210"/>
    </ligand>
</feature>
<keyword evidence="9 11" id="KW-0057">Aromatic amino acid biosynthesis</keyword>
<accession>A0A7C5PRJ3</accession>
<evidence type="ECO:0000256" key="10">
    <source>
        <dbReference type="ARBA" id="ARBA00023239"/>
    </source>
</evidence>
<evidence type="ECO:0000256" key="8">
    <source>
        <dbReference type="ARBA" id="ARBA00022857"/>
    </source>
</evidence>
<dbReference type="NCBIfam" id="TIGR00033">
    <property type="entry name" value="aroC"/>
    <property type="match status" value="1"/>
</dbReference>
<evidence type="ECO:0000256" key="6">
    <source>
        <dbReference type="ARBA" id="ARBA00022643"/>
    </source>
</evidence>
<dbReference type="CDD" id="cd07304">
    <property type="entry name" value="Chorismate_synthase"/>
    <property type="match status" value="1"/>
</dbReference>
<evidence type="ECO:0000313" key="12">
    <source>
        <dbReference type="EMBL" id="HHI66152.1"/>
    </source>
</evidence>
<gene>
    <name evidence="11" type="primary">aroC</name>
    <name evidence="12" type="ORF">ENL70_06370</name>
</gene>
<evidence type="ECO:0000256" key="11">
    <source>
        <dbReference type="HAMAP-Rule" id="MF_00300"/>
    </source>
</evidence>
<sequence>MSFQFESAGESHGKGLVVFIKGIPAGLSIDLDRINSRLKERMAGYGRGGRMNIESDCVEVLSGLRGSKTLGSPLVFWIKNKDYENWSDSMDPILGHGKEVLSARPGHADFIGTLKYNFDDIRNVLERASARETASRVAAGAVAEILLESFGVKVGSFVISIGEHTFPLPEDLLSGYEKSRRSIFFIPYPDEDERIKSYVDRIKQKKDTLGGSVLAFALNVVPGIGSYTSYNERLSAIISFHISSIPATKAVEIGLGAKSSTMLGSEFHDEFISEQKPSSKNLYGGINQYLPKGVFRRSNFAGGIEGGMSNGEPIIVKSFMKPIPSTAKPLNGLNIRSMKIEEASYQRSDVLAIAAYSVIVSMQLSIALAGCYLKKFGSDNMNETLDNFSRYKEYLFKRLST</sequence>
<feature type="binding site" evidence="11">
    <location>
        <begin position="321"/>
        <end position="325"/>
    </location>
    <ligand>
        <name>FMN</name>
        <dbReference type="ChEBI" id="CHEBI:58210"/>
    </ligand>
</feature>
<dbReference type="PIRSF" id="PIRSF001456">
    <property type="entry name" value="Chorismate_synth"/>
    <property type="match status" value="1"/>
</dbReference>
<proteinExistence type="inferred from homology"/>
<keyword evidence="10 11" id="KW-0456">Lyase</keyword>
<organism evidence="12">
    <name type="scientific">Thermodesulfobium narugense</name>
    <dbReference type="NCBI Taxonomy" id="184064"/>
    <lineage>
        <taxon>Bacteria</taxon>
        <taxon>Pseudomonadati</taxon>
        <taxon>Thermodesulfobiota</taxon>
        <taxon>Thermodesulfobiia</taxon>
        <taxon>Thermodesulfobiales</taxon>
        <taxon>Thermodesulfobiaceae</taxon>
        <taxon>Thermodesulfobium</taxon>
    </lineage>
</organism>
<evidence type="ECO:0000256" key="4">
    <source>
        <dbReference type="ARBA" id="ARBA00022605"/>
    </source>
</evidence>
<keyword evidence="5 11" id="KW-0285">Flavoprotein</keyword>
<dbReference type="InterPro" id="IPR020541">
    <property type="entry name" value="Chorismate_synthase_CS"/>
</dbReference>
<comment type="function">
    <text evidence="11">Catalyzes the anti-1,4-elimination of the C-3 phosphate and the C-6 proR hydrogen from 5-enolpyruvylshikimate-3-phosphate (EPSP) to yield chorismate, which is the branch point compound that serves as the starting substrate for the three terminal pathways of aromatic amino acid biosynthesis. This reaction introduces a second double bond into the aromatic ring system.</text>
</comment>
<dbReference type="InterPro" id="IPR000453">
    <property type="entry name" value="Chorismate_synth"/>
</dbReference>
<evidence type="ECO:0000256" key="5">
    <source>
        <dbReference type="ARBA" id="ARBA00022630"/>
    </source>
</evidence>
<dbReference type="GO" id="GO:0010181">
    <property type="term" value="F:FMN binding"/>
    <property type="evidence" value="ECO:0007669"/>
    <property type="project" value="TreeGrafter"/>
</dbReference>
<feature type="binding site" evidence="11">
    <location>
        <position position="41"/>
    </location>
    <ligand>
        <name>NADP(+)</name>
        <dbReference type="ChEBI" id="CHEBI:58349"/>
    </ligand>
</feature>
<reference evidence="12" key="1">
    <citation type="journal article" date="2020" name="mSystems">
        <title>Genome- and Community-Level Interaction Insights into Carbon Utilization and Element Cycling Functions of Hydrothermarchaeota in Hydrothermal Sediment.</title>
        <authorList>
            <person name="Zhou Z."/>
            <person name="Liu Y."/>
            <person name="Xu W."/>
            <person name="Pan J."/>
            <person name="Luo Z.H."/>
            <person name="Li M."/>
        </authorList>
    </citation>
    <scope>NUCLEOTIDE SEQUENCE [LARGE SCALE GENOMIC DNA]</scope>
    <source>
        <strain evidence="12">SpSt-1019</strain>
    </source>
</reference>
<dbReference type="NCBIfam" id="NF003793">
    <property type="entry name" value="PRK05382.1"/>
    <property type="match status" value="1"/>
</dbReference>
<dbReference type="PANTHER" id="PTHR21085">
    <property type="entry name" value="CHORISMATE SYNTHASE"/>
    <property type="match status" value="1"/>
</dbReference>
<dbReference type="EMBL" id="DRUY01000211">
    <property type="protein sequence ID" value="HHI66152.1"/>
    <property type="molecule type" value="Genomic_DNA"/>
</dbReference>
<dbReference type="UniPathway" id="UPA00053">
    <property type="reaction ID" value="UER00090"/>
</dbReference>
<dbReference type="SUPFAM" id="SSF103263">
    <property type="entry name" value="Chorismate synthase, AroC"/>
    <property type="match status" value="1"/>
</dbReference>
<feature type="binding site" evidence="11">
    <location>
        <position position="47"/>
    </location>
    <ligand>
        <name>NADP(+)</name>
        <dbReference type="ChEBI" id="CHEBI:58349"/>
    </ligand>
</feature>
<keyword evidence="4 11" id="KW-0028">Amino-acid biosynthesis</keyword>
<comment type="cofactor">
    <cofactor evidence="11">
        <name>FMNH2</name>
        <dbReference type="ChEBI" id="CHEBI:57618"/>
    </cofactor>
    <text evidence="11">Reduced FMN (FMNH(2)).</text>
</comment>
<dbReference type="PROSITE" id="PS00788">
    <property type="entry name" value="CHORISMATE_SYNTHASE_2"/>
    <property type="match status" value="1"/>
</dbReference>
<dbReference type="PANTHER" id="PTHR21085:SF0">
    <property type="entry name" value="CHORISMATE SYNTHASE"/>
    <property type="match status" value="1"/>
</dbReference>
<feature type="binding site" evidence="11">
    <location>
        <position position="347"/>
    </location>
    <ligand>
        <name>FMN</name>
        <dbReference type="ChEBI" id="CHEBI:58210"/>
    </ligand>
</feature>
<dbReference type="GO" id="GO:0009423">
    <property type="term" value="P:chorismate biosynthetic process"/>
    <property type="evidence" value="ECO:0007669"/>
    <property type="project" value="UniProtKB-UniRule"/>
</dbReference>
<dbReference type="AlphaFoldDB" id="A0A7C5PRJ3"/>
<comment type="similarity">
    <text evidence="2 11">Belongs to the chorismate synthase family.</text>
</comment>
<name>A0A7C5PRJ3_9BACT</name>
<evidence type="ECO:0000256" key="1">
    <source>
        <dbReference type="ARBA" id="ARBA00005044"/>
    </source>
</evidence>
<comment type="caution">
    <text evidence="11">Lacks conserved residue(s) required for the propagation of feature annotation.</text>
</comment>
<comment type="pathway">
    <text evidence="1 11">Metabolic intermediate biosynthesis; chorismate biosynthesis; chorismate from D-erythrose 4-phosphate and phosphoenolpyruvate: step 7/7.</text>
</comment>
<comment type="subunit">
    <text evidence="11">Homotetramer.</text>
</comment>
<dbReference type="GO" id="GO:0009073">
    <property type="term" value="P:aromatic amino acid family biosynthetic process"/>
    <property type="evidence" value="ECO:0007669"/>
    <property type="project" value="UniProtKB-KW"/>
</dbReference>